<keyword evidence="2" id="KW-1185">Reference proteome</keyword>
<protein>
    <recommendedName>
        <fullName evidence="3">Lipoprotein</fullName>
    </recommendedName>
</protein>
<dbReference type="OrthoDB" id="5383467at2"/>
<dbReference type="PROSITE" id="PS51257">
    <property type="entry name" value="PROKAR_LIPOPROTEIN"/>
    <property type="match status" value="1"/>
</dbReference>
<comment type="caution">
    <text evidence="1">The sequence shown here is derived from an EMBL/GenBank/DDBJ whole genome shotgun (WGS) entry which is preliminary data.</text>
</comment>
<name>S9Q8C7_CYSF2</name>
<evidence type="ECO:0000313" key="2">
    <source>
        <dbReference type="Proteomes" id="UP000011682"/>
    </source>
</evidence>
<evidence type="ECO:0000313" key="1">
    <source>
        <dbReference type="EMBL" id="EPX57579.1"/>
    </source>
</evidence>
<evidence type="ECO:0008006" key="3">
    <source>
        <dbReference type="Google" id="ProtNLM"/>
    </source>
</evidence>
<sequence>MILLSERVKSWSRSLLMLGGLALAGCGGVTEEEPMASGTEAPLATQRAAEYAESDCDGPNDCPVPDRYVNCGPGRPQAYAWQTSDGGYCVERDACGRDVYLCPYF</sequence>
<dbReference type="AlphaFoldDB" id="S9Q8C7"/>
<reference evidence="1" key="1">
    <citation type="submission" date="2013-05" db="EMBL/GenBank/DDBJ databases">
        <title>Genome assembly of Cystobacter fuscus DSM 2262.</title>
        <authorList>
            <person name="Sharma G."/>
            <person name="Khatri I."/>
            <person name="Kaur C."/>
            <person name="Mayilraj S."/>
            <person name="Subramanian S."/>
        </authorList>
    </citation>
    <scope>NUCLEOTIDE SEQUENCE [LARGE SCALE GENOMIC DNA]</scope>
    <source>
        <strain evidence="1">DSM 2262</strain>
    </source>
</reference>
<dbReference type="RefSeq" id="WP_002632518.1">
    <property type="nucleotide sequence ID" value="NZ_ANAH02000037.1"/>
</dbReference>
<dbReference type="EMBL" id="ANAH02000037">
    <property type="protein sequence ID" value="EPX57579.1"/>
    <property type="molecule type" value="Genomic_DNA"/>
</dbReference>
<dbReference type="Proteomes" id="UP000011682">
    <property type="component" value="Unassembled WGS sequence"/>
</dbReference>
<gene>
    <name evidence="1" type="ORF">D187_004912</name>
</gene>
<accession>S9Q8C7</accession>
<organism evidence="1 2">
    <name type="scientific">Cystobacter fuscus (strain ATCC 25194 / DSM 2262 / NBRC 100088 / M29)</name>
    <dbReference type="NCBI Taxonomy" id="1242864"/>
    <lineage>
        <taxon>Bacteria</taxon>
        <taxon>Pseudomonadati</taxon>
        <taxon>Myxococcota</taxon>
        <taxon>Myxococcia</taxon>
        <taxon>Myxococcales</taxon>
        <taxon>Cystobacterineae</taxon>
        <taxon>Archangiaceae</taxon>
        <taxon>Cystobacter</taxon>
    </lineage>
</organism>
<proteinExistence type="predicted"/>